<protein>
    <recommendedName>
        <fullName evidence="1">IstB-like ATP-binding domain-containing protein</fullName>
    </recommendedName>
</protein>
<gene>
    <name evidence="2" type="ORF">LCGC14_0308780</name>
</gene>
<dbReference type="InterPro" id="IPR027417">
    <property type="entry name" value="P-loop_NTPase"/>
</dbReference>
<dbReference type="PANTHER" id="PTHR30050:SF4">
    <property type="entry name" value="ATP-BINDING PROTEIN RV3427C IN INSERTION SEQUENCE-RELATED"/>
    <property type="match status" value="1"/>
</dbReference>
<dbReference type="GO" id="GO:0005524">
    <property type="term" value="F:ATP binding"/>
    <property type="evidence" value="ECO:0007669"/>
    <property type="project" value="InterPro"/>
</dbReference>
<organism evidence="2">
    <name type="scientific">marine sediment metagenome</name>
    <dbReference type="NCBI Taxonomy" id="412755"/>
    <lineage>
        <taxon>unclassified sequences</taxon>
        <taxon>metagenomes</taxon>
        <taxon>ecological metagenomes</taxon>
    </lineage>
</organism>
<dbReference type="Gene3D" id="3.40.50.300">
    <property type="entry name" value="P-loop containing nucleotide triphosphate hydrolases"/>
    <property type="match status" value="1"/>
</dbReference>
<evidence type="ECO:0000313" key="2">
    <source>
        <dbReference type="EMBL" id="KKN82456.1"/>
    </source>
</evidence>
<comment type="caution">
    <text evidence="2">The sequence shown here is derived from an EMBL/GenBank/DDBJ whole genome shotgun (WGS) entry which is preliminary data.</text>
</comment>
<evidence type="ECO:0000259" key="1">
    <source>
        <dbReference type="Pfam" id="PF01695"/>
    </source>
</evidence>
<accession>A0A0F9W9T2</accession>
<feature type="domain" description="IstB-like ATP-binding" evidence="1">
    <location>
        <begin position="9"/>
        <end position="156"/>
    </location>
</feature>
<dbReference type="AlphaFoldDB" id="A0A0F9W9T2"/>
<proteinExistence type="predicted"/>
<reference evidence="2" key="1">
    <citation type="journal article" date="2015" name="Nature">
        <title>Complex archaea that bridge the gap between prokaryotes and eukaryotes.</title>
        <authorList>
            <person name="Spang A."/>
            <person name="Saw J.H."/>
            <person name="Jorgensen S.L."/>
            <person name="Zaremba-Niedzwiedzka K."/>
            <person name="Martijn J."/>
            <person name="Lind A.E."/>
            <person name="van Eijk R."/>
            <person name="Schleper C."/>
            <person name="Guy L."/>
            <person name="Ettema T.J."/>
        </authorList>
    </citation>
    <scope>NUCLEOTIDE SEQUENCE</scope>
</reference>
<sequence length="163" mass="17917">MLSHPTLEQLNHLGLAGMAEAFAEIEASSEVGRLTHPEWLGLLIDREVTHRRDKRLAARLRYAKLRHQAVVEDVDYQAPRGLDRTLFQKLCGGAFIAAHDNLILTGPTGVGKSWLASAIGHSACRDKRSVLYQRVSKLFANLATGRGDGRYARIMRTIGGASS</sequence>
<dbReference type="InterPro" id="IPR002611">
    <property type="entry name" value="IstB_ATP-bd"/>
</dbReference>
<dbReference type="SUPFAM" id="SSF52540">
    <property type="entry name" value="P-loop containing nucleoside triphosphate hydrolases"/>
    <property type="match status" value="1"/>
</dbReference>
<dbReference type="EMBL" id="LAZR01000200">
    <property type="protein sequence ID" value="KKN82456.1"/>
    <property type="molecule type" value="Genomic_DNA"/>
</dbReference>
<dbReference type="Pfam" id="PF01695">
    <property type="entry name" value="IstB_IS21"/>
    <property type="match status" value="1"/>
</dbReference>
<dbReference type="PANTHER" id="PTHR30050">
    <property type="entry name" value="CHROMOSOMAL REPLICATION INITIATOR PROTEIN DNAA"/>
    <property type="match status" value="1"/>
</dbReference>
<dbReference type="GO" id="GO:0006260">
    <property type="term" value="P:DNA replication"/>
    <property type="evidence" value="ECO:0007669"/>
    <property type="project" value="TreeGrafter"/>
</dbReference>
<name>A0A0F9W9T2_9ZZZZ</name>